<accession>A0A1Z5JVL3</accession>
<sequence>MCSMRPCPSRKAPKLRPTALMFSQIRDVTSLSPPRFPKRVPSMETSLCTLAKDESHGKSKSQPCLAGKNASFASLKEKSCKLADCYIGFSEDESIMSDLSDDDDDDNDLSYVSHSAYAPVTVEQVLLESLGSSRWLPSDCSSDSRSRDAPKTPCRTTENV</sequence>
<feature type="region of interest" description="Disordered" evidence="1">
    <location>
        <begin position="133"/>
        <end position="160"/>
    </location>
</feature>
<reference evidence="2 3" key="1">
    <citation type="journal article" date="2015" name="Plant Cell">
        <title>Oil accumulation by the oleaginous diatom Fistulifera solaris as revealed by the genome and transcriptome.</title>
        <authorList>
            <person name="Tanaka T."/>
            <person name="Maeda Y."/>
            <person name="Veluchamy A."/>
            <person name="Tanaka M."/>
            <person name="Abida H."/>
            <person name="Marechal E."/>
            <person name="Bowler C."/>
            <person name="Muto M."/>
            <person name="Sunaga Y."/>
            <person name="Tanaka M."/>
            <person name="Yoshino T."/>
            <person name="Taniguchi T."/>
            <person name="Fukuda Y."/>
            <person name="Nemoto M."/>
            <person name="Matsumoto M."/>
            <person name="Wong P.S."/>
            <person name="Aburatani S."/>
            <person name="Fujibuchi W."/>
        </authorList>
    </citation>
    <scope>NUCLEOTIDE SEQUENCE [LARGE SCALE GENOMIC DNA]</scope>
    <source>
        <strain evidence="2 3">JPCC DA0580</strain>
    </source>
</reference>
<protein>
    <submittedName>
        <fullName evidence="2">Uncharacterized protein</fullName>
    </submittedName>
</protein>
<dbReference type="EMBL" id="BDSP01000124">
    <property type="protein sequence ID" value="GAX18090.1"/>
    <property type="molecule type" value="Genomic_DNA"/>
</dbReference>
<evidence type="ECO:0000313" key="3">
    <source>
        <dbReference type="Proteomes" id="UP000198406"/>
    </source>
</evidence>
<keyword evidence="3" id="KW-1185">Reference proteome</keyword>
<gene>
    <name evidence="2" type="ORF">FisN_25Hu066</name>
</gene>
<dbReference type="InParanoid" id="A0A1Z5JVL3"/>
<dbReference type="AlphaFoldDB" id="A0A1Z5JVL3"/>
<comment type="caution">
    <text evidence="2">The sequence shown here is derived from an EMBL/GenBank/DDBJ whole genome shotgun (WGS) entry which is preliminary data.</text>
</comment>
<name>A0A1Z5JVL3_FISSO</name>
<organism evidence="2 3">
    <name type="scientific">Fistulifera solaris</name>
    <name type="common">Oleaginous diatom</name>
    <dbReference type="NCBI Taxonomy" id="1519565"/>
    <lineage>
        <taxon>Eukaryota</taxon>
        <taxon>Sar</taxon>
        <taxon>Stramenopiles</taxon>
        <taxon>Ochrophyta</taxon>
        <taxon>Bacillariophyta</taxon>
        <taxon>Bacillariophyceae</taxon>
        <taxon>Bacillariophycidae</taxon>
        <taxon>Naviculales</taxon>
        <taxon>Naviculaceae</taxon>
        <taxon>Fistulifera</taxon>
    </lineage>
</organism>
<evidence type="ECO:0000256" key="1">
    <source>
        <dbReference type="SAM" id="MobiDB-lite"/>
    </source>
</evidence>
<proteinExistence type="predicted"/>
<evidence type="ECO:0000313" key="2">
    <source>
        <dbReference type="EMBL" id="GAX18090.1"/>
    </source>
</evidence>
<dbReference type="Proteomes" id="UP000198406">
    <property type="component" value="Unassembled WGS sequence"/>
</dbReference>